<organism evidence="4 5">
    <name type="scientific">Trematosphaeria pertusa</name>
    <dbReference type="NCBI Taxonomy" id="390896"/>
    <lineage>
        <taxon>Eukaryota</taxon>
        <taxon>Fungi</taxon>
        <taxon>Dikarya</taxon>
        <taxon>Ascomycota</taxon>
        <taxon>Pezizomycotina</taxon>
        <taxon>Dothideomycetes</taxon>
        <taxon>Pleosporomycetidae</taxon>
        <taxon>Pleosporales</taxon>
        <taxon>Massarineae</taxon>
        <taxon>Trematosphaeriaceae</taxon>
        <taxon>Trematosphaeria</taxon>
    </lineage>
</organism>
<sequence>MGAALSQMFPPAPAFTERMCRTKKASGVGKELARILYPLNAKVYTASRARSRGEAAISDIQKAVPHSSGSLDFIEVDLEDLESVRTAAETFLKKEDRLDALWNNAGTMLPPARSKTKQGYELQTGSNTLAPFLLTELLTPLMVRTVKQQGPGSVRILWVASSAAELFSPTNGVDMNNSNGDGVSSGTQYGVSKGGMVLLSQEYAKRYKVDGVISVSMNPGNQKTNLRRHVNPLLAIAFGWMSHDPIKGAYTELFSGFSEDITLENSGCWVIPWGRIVPVRVDILKAGVPELEGGTGVGAKFWDWCQEQVAPYITA</sequence>
<gene>
    <name evidence="4" type="ORF">BU26DRAFT_510365</name>
</gene>
<dbReference type="OrthoDB" id="191139at2759"/>
<dbReference type="RefSeq" id="XP_033677509.1">
    <property type="nucleotide sequence ID" value="XM_033827223.1"/>
</dbReference>
<proteinExistence type="inferred from homology"/>
<comment type="similarity">
    <text evidence="1">Belongs to the short-chain dehydrogenases/reductases (SDR) family.</text>
</comment>
<dbReference type="Proteomes" id="UP000800094">
    <property type="component" value="Unassembled WGS sequence"/>
</dbReference>
<dbReference type="PROSITE" id="PS00061">
    <property type="entry name" value="ADH_SHORT"/>
    <property type="match status" value="1"/>
</dbReference>
<dbReference type="GeneID" id="54580553"/>
<dbReference type="InterPro" id="IPR036291">
    <property type="entry name" value="NAD(P)-bd_dom_sf"/>
</dbReference>
<dbReference type="AlphaFoldDB" id="A0A6A6HWD3"/>
<dbReference type="SUPFAM" id="SSF51735">
    <property type="entry name" value="NAD(P)-binding Rossmann-fold domains"/>
    <property type="match status" value="1"/>
</dbReference>
<reference evidence="4" key="1">
    <citation type="journal article" date="2020" name="Stud. Mycol.">
        <title>101 Dothideomycetes genomes: a test case for predicting lifestyles and emergence of pathogens.</title>
        <authorList>
            <person name="Haridas S."/>
            <person name="Albert R."/>
            <person name="Binder M."/>
            <person name="Bloem J."/>
            <person name="Labutti K."/>
            <person name="Salamov A."/>
            <person name="Andreopoulos B."/>
            <person name="Baker S."/>
            <person name="Barry K."/>
            <person name="Bills G."/>
            <person name="Bluhm B."/>
            <person name="Cannon C."/>
            <person name="Castanera R."/>
            <person name="Culley D."/>
            <person name="Daum C."/>
            <person name="Ezra D."/>
            <person name="Gonzalez J."/>
            <person name="Henrissat B."/>
            <person name="Kuo A."/>
            <person name="Liang C."/>
            <person name="Lipzen A."/>
            <person name="Lutzoni F."/>
            <person name="Magnuson J."/>
            <person name="Mondo S."/>
            <person name="Nolan M."/>
            <person name="Ohm R."/>
            <person name="Pangilinan J."/>
            <person name="Park H.-J."/>
            <person name="Ramirez L."/>
            <person name="Alfaro M."/>
            <person name="Sun H."/>
            <person name="Tritt A."/>
            <person name="Yoshinaga Y."/>
            <person name="Zwiers L.-H."/>
            <person name="Turgeon B."/>
            <person name="Goodwin S."/>
            <person name="Spatafora J."/>
            <person name="Crous P."/>
            <person name="Grigoriev I."/>
        </authorList>
    </citation>
    <scope>NUCLEOTIDE SEQUENCE</scope>
    <source>
        <strain evidence="4">CBS 122368</strain>
    </source>
</reference>
<evidence type="ECO:0000313" key="4">
    <source>
        <dbReference type="EMBL" id="KAF2242505.1"/>
    </source>
</evidence>
<protein>
    <submittedName>
        <fullName evidence="4">NAD(P)-binding protein</fullName>
    </submittedName>
</protein>
<dbReference type="GO" id="GO:0016491">
    <property type="term" value="F:oxidoreductase activity"/>
    <property type="evidence" value="ECO:0007669"/>
    <property type="project" value="UniProtKB-KW"/>
</dbReference>
<name>A0A6A6HWD3_9PLEO</name>
<dbReference type="Gene3D" id="3.40.50.720">
    <property type="entry name" value="NAD(P)-binding Rossmann-like Domain"/>
    <property type="match status" value="1"/>
</dbReference>
<keyword evidence="3" id="KW-0560">Oxidoreductase</keyword>
<keyword evidence="5" id="KW-1185">Reference proteome</keyword>
<dbReference type="EMBL" id="ML987207">
    <property type="protein sequence ID" value="KAF2242505.1"/>
    <property type="molecule type" value="Genomic_DNA"/>
</dbReference>
<dbReference type="PANTHER" id="PTHR24320:SF236">
    <property type="entry name" value="SHORT-CHAIN DEHYDROGENASE-RELATED"/>
    <property type="match status" value="1"/>
</dbReference>
<dbReference type="InterPro" id="IPR020904">
    <property type="entry name" value="Sc_DH/Rdtase_CS"/>
</dbReference>
<evidence type="ECO:0000256" key="3">
    <source>
        <dbReference type="ARBA" id="ARBA00023002"/>
    </source>
</evidence>
<keyword evidence="2" id="KW-0521">NADP</keyword>
<dbReference type="PANTHER" id="PTHR24320">
    <property type="entry name" value="RETINOL DEHYDROGENASE"/>
    <property type="match status" value="1"/>
</dbReference>
<dbReference type="InterPro" id="IPR002347">
    <property type="entry name" value="SDR_fam"/>
</dbReference>
<evidence type="ECO:0000256" key="1">
    <source>
        <dbReference type="ARBA" id="ARBA00006484"/>
    </source>
</evidence>
<evidence type="ECO:0000313" key="5">
    <source>
        <dbReference type="Proteomes" id="UP000800094"/>
    </source>
</evidence>
<accession>A0A6A6HWD3</accession>
<evidence type="ECO:0000256" key="2">
    <source>
        <dbReference type="ARBA" id="ARBA00022857"/>
    </source>
</evidence>
<dbReference type="Pfam" id="PF00106">
    <property type="entry name" value="adh_short"/>
    <property type="match status" value="1"/>
</dbReference>